<dbReference type="GO" id="GO:0006950">
    <property type="term" value="P:response to stress"/>
    <property type="evidence" value="ECO:0007669"/>
    <property type="project" value="TreeGrafter"/>
</dbReference>
<proteinExistence type="predicted"/>
<accession>A0A2T5P7F8</accession>
<dbReference type="PROSITE" id="PS50995">
    <property type="entry name" value="HTH_MARR_2"/>
    <property type="match status" value="1"/>
</dbReference>
<dbReference type="AlphaFoldDB" id="A0A2T5P7F8"/>
<dbReference type="Pfam" id="PF01047">
    <property type="entry name" value="MarR"/>
    <property type="match status" value="1"/>
</dbReference>
<dbReference type="SUPFAM" id="SSF46785">
    <property type="entry name" value="Winged helix' DNA-binding domain"/>
    <property type="match status" value="1"/>
</dbReference>
<dbReference type="InterPro" id="IPR000835">
    <property type="entry name" value="HTH_MarR-typ"/>
</dbReference>
<dbReference type="PANTHER" id="PTHR33164">
    <property type="entry name" value="TRANSCRIPTIONAL REGULATOR, MARR FAMILY"/>
    <property type="match status" value="1"/>
</dbReference>
<gene>
    <name evidence="2" type="ORF">DBO85_15280</name>
</gene>
<feature type="domain" description="HTH marR-type" evidence="1">
    <location>
        <begin position="13"/>
        <end position="145"/>
    </location>
</feature>
<name>A0A2T5P7F8_9PSED</name>
<dbReference type="RefSeq" id="WP_108108114.1">
    <property type="nucleotide sequence ID" value="NZ_QASN01000020.1"/>
</dbReference>
<dbReference type="InterPro" id="IPR036390">
    <property type="entry name" value="WH_DNA-bd_sf"/>
</dbReference>
<dbReference type="InterPro" id="IPR036388">
    <property type="entry name" value="WH-like_DNA-bd_sf"/>
</dbReference>
<dbReference type="GO" id="GO:0003700">
    <property type="term" value="F:DNA-binding transcription factor activity"/>
    <property type="evidence" value="ECO:0007669"/>
    <property type="project" value="InterPro"/>
</dbReference>
<dbReference type="Gene3D" id="1.10.10.10">
    <property type="entry name" value="Winged helix-like DNA-binding domain superfamily/Winged helix DNA-binding domain"/>
    <property type="match status" value="1"/>
</dbReference>
<reference evidence="2 3" key="1">
    <citation type="submission" date="2018-04" db="EMBL/GenBank/DDBJ databases">
        <title>Pseudomonas sp. nov., isolated from mangrove soil.</title>
        <authorList>
            <person name="Chen C."/>
        </authorList>
    </citation>
    <scope>NUCLEOTIDE SEQUENCE [LARGE SCALE GENOMIC DNA]</scope>
    <source>
        <strain evidence="2 3">TC-11</strain>
    </source>
</reference>
<evidence type="ECO:0000259" key="1">
    <source>
        <dbReference type="PROSITE" id="PS50995"/>
    </source>
</evidence>
<comment type="caution">
    <text evidence="2">The sequence shown here is derived from an EMBL/GenBank/DDBJ whole genome shotgun (WGS) entry which is preliminary data.</text>
</comment>
<dbReference type="EMBL" id="QASN01000020">
    <property type="protein sequence ID" value="PTU73671.1"/>
    <property type="molecule type" value="Genomic_DNA"/>
</dbReference>
<evidence type="ECO:0000313" key="2">
    <source>
        <dbReference type="EMBL" id="PTU73671.1"/>
    </source>
</evidence>
<organism evidence="2 3">
    <name type="scientific">Pseudomonas mangrovi</name>
    <dbReference type="NCBI Taxonomy" id="2161748"/>
    <lineage>
        <taxon>Bacteria</taxon>
        <taxon>Pseudomonadati</taxon>
        <taxon>Pseudomonadota</taxon>
        <taxon>Gammaproteobacteria</taxon>
        <taxon>Pseudomonadales</taxon>
        <taxon>Pseudomonadaceae</taxon>
        <taxon>Pseudomonas</taxon>
    </lineage>
</organism>
<protein>
    <submittedName>
        <fullName evidence="2">MarR family transcriptional regulator</fullName>
    </submittedName>
</protein>
<sequence length="164" mass="18299">MVETKETVGDAYALAVFQALRQLQQAADVHSKRLSRYGGLTPLQQLVLRILAVEKSITASQLAGFVSLSAASLSGVLERLESRGLLSRRRDAQDRRRQWLHLEEAGQQALEEAPALLPEHVLRRFAGLAEWERHAILATLLRAAELFHAPEWLAEEDEAAGDER</sequence>
<evidence type="ECO:0000313" key="3">
    <source>
        <dbReference type="Proteomes" id="UP000244064"/>
    </source>
</evidence>
<keyword evidence="3" id="KW-1185">Reference proteome</keyword>
<dbReference type="InterPro" id="IPR039422">
    <property type="entry name" value="MarR/SlyA-like"/>
</dbReference>
<dbReference type="PANTHER" id="PTHR33164:SF89">
    <property type="entry name" value="MARR FAMILY REGULATORY PROTEIN"/>
    <property type="match status" value="1"/>
</dbReference>
<dbReference type="Proteomes" id="UP000244064">
    <property type="component" value="Unassembled WGS sequence"/>
</dbReference>
<dbReference type="OrthoDB" id="7502947at2"/>
<dbReference type="PRINTS" id="PR00598">
    <property type="entry name" value="HTHMARR"/>
</dbReference>
<dbReference type="SMART" id="SM00347">
    <property type="entry name" value="HTH_MARR"/>
    <property type="match status" value="1"/>
</dbReference>